<name>A0A1M6XK55_9RHOB</name>
<reference evidence="9 10" key="1">
    <citation type="submission" date="2016-11" db="EMBL/GenBank/DDBJ databases">
        <authorList>
            <person name="Jaros S."/>
            <person name="Januszkiewicz K."/>
            <person name="Wedrychowicz H."/>
        </authorList>
    </citation>
    <scope>NUCLEOTIDE SEQUENCE [LARGE SCALE GENOMIC DNA]</scope>
    <source>
        <strain evidence="9 10">DSM 29589</strain>
    </source>
</reference>
<evidence type="ECO:0000256" key="7">
    <source>
        <dbReference type="ARBA" id="ARBA00023136"/>
    </source>
</evidence>
<dbReference type="InterPro" id="IPR018511">
    <property type="entry name" value="Hemolysin-typ_Ca-bd_CS"/>
</dbReference>
<evidence type="ECO:0000256" key="6">
    <source>
        <dbReference type="ARBA" id="ARBA00023026"/>
    </source>
</evidence>
<dbReference type="InterPro" id="IPR003995">
    <property type="entry name" value="RTX_toxin_determinant-A"/>
</dbReference>
<protein>
    <submittedName>
        <fullName evidence="9">Hemolysin-type calcium-binding repeat-containing protein</fullName>
    </submittedName>
</protein>
<evidence type="ECO:0000256" key="2">
    <source>
        <dbReference type="ARBA" id="ARBA00004613"/>
    </source>
</evidence>
<keyword evidence="3" id="KW-0964">Secreted</keyword>
<dbReference type="InterPro" id="IPR011049">
    <property type="entry name" value="Serralysin-like_metalloprot_C"/>
</dbReference>
<keyword evidence="10" id="KW-1185">Reference proteome</keyword>
<comment type="subcellular location">
    <subcellularLocation>
        <location evidence="1">Membrane</location>
    </subcellularLocation>
    <subcellularLocation>
        <location evidence="2">Secreted</location>
    </subcellularLocation>
</comment>
<keyword evidence="7" id="KW-0472">Membrane</keyword>
<evidence type="ECO:0000256" key="1">
    <source>
        <dbReference type="ARBA" id="ARBA00004370"/>
    </source>
</evidence>
<evidence type="ECO:0000256" key="3">
    <source>
        <dbReference type="ARBA" id="ARBA00022525"/>
    </source>
</evidence>
<dbReference type="PANTHER" id="PTHR38340:SF1">
    <property type="entry name" value="S-LAYER PROTEIN"/>
    <property type="match status" value="1"/>
</dbReference>
<evidence type="ECO:0000256" key="5">
    <source>
        <dbReference type="ARBA" id="ARBA00022737"/>
    </source>
</evidence>
<dbReference type="InterPro" id="IPR001343">
    <property type="entry name" value="Hemolysn_Ca-bd"/>
</dbReference>
<dbReference type="PRINTS" id="PR00313">
    <property type="entry name" value="CABNDNGRPT"/>
</dbReference>
<accession>A0A1M6XK55</accession>
<dbReference type="PANTHER" id="PTHR38340">
    <property type="entry name" value="S-LAYER PROTEIN"/>
    <property type="match status" value="1"/>
</dbReference>
<dbReference type="GO" id="GO:0016020">
    <property type="term" value="C:membrane"/>
    <property type="evidence" value="ECO:0007669"/>
    <property type="project" value="UniProtKB-SubCell"/>
</dbReference>
<gene>
    <name evidence="9" type="ORF">SAMN05444398_101452</name>
</gene>
<feature type="region of interest" description="Disordered" evidence="8">
    <location>
        <begin position="318"/>
        <end position="342"/>
    </location>
</feature>
<evidence type="ECO:0000313" key="9">
    <source>
        <dbReference type="EMBL" id="SHL06195.1"/>
    </source>
</evidence>
<feature type="compositionally biased region" description="Acidic residues" evidence="8">
    <location>
        <begin position="41"/>
        <end position="64"/>
    </location>
</feature>
<proteinExistence type="predicted"/>
<dbReference type="RefSeq" id="WP_073032207.1">
    <property type="nucleotide sequence ID" value="NZ_BMLR01000001.1"/>
</dbReference>
<dbReference type="STRING" id="337701.SAMN05444398_101452"/>
<dbReference type="AlphaFoldDB" id="A0A1M6XK55"/>
<dbReference type="OrthoDB" id="7743693at2"/>
<dbReference type="EMBL" id="FRBR01000001">
    <property type="protein sequence ID" value="SHL06195.1"/>
    <property type="molecule type" value="Genomic_DNA"/>
</dbReference>
<evidence type="ECO:0000256" key="8">
    <source>
        <dbReference type="SAM" id="MobiDB-lite"/>
    </source>
</evidence>
<dbReference type="GO" id="GO:0090729">
    <property type="term" value="F:toxin activity"/>
    <property type="evidence" value="ECO:0007669"/>
    <property type="project" value="UniProtKB-KW"/>
</dbReference>
<feature type="region of interest" description="Disordered" evidence="8">
    <location>
        <begin position="35"/>
        <end position="64"/>
    </location>
</feature>
<feature type="compositionally biased region" description="Polar residues" evidence="8">
    <location>
        <begin position="318"/>
        <end position="334"/>
    </location>
</feature>
<dbReference type="Pfam" id="PF00353">
    <property type="entry name" value="HemolysinCabind"/>
    <property type="match status" value="5"/>
</dbReference>
<dbReference type="InterPro" id="IPR050557">
    <property type="entry name" value="RTX_toxin/Mannuronan_C5-epim"/>
</dbReference>
<dbReference type="Gene3D" id="2.150.10.10">
    <property type="entry name" value="Serralysin-like metalloprotease, C-terminal"/>
    <property type="match status" value="4"/>
</dbReference>
<dbReference type="GO" id="GO:0005509">
    <property type="term" value="F:calcium ion binding"/>
    <property type="evidence" value="ECO:0007669"/>
    <property type="project" value="InterPro"/>
</dbReference>
<sequence length="554" mass="54436">MIGYVLLSLLGIGAAAGIIIGLDDDNDDETFFRPFVPGGDDPAEEPDEITTGTEDDDILTGDDDGSVIEARAGDDTVEGGAGIDRLSGEDGDDRLSGLAGDDALAGGDGNDSLFADDGTDLAFGGAGDDLIWGGSGDDLLVGGAGEDTMNGSTGADVLIGTQTDLGEGTVADIEAQLAASGETDPAAALLASLAIGGAGSDGDAGDVMNGGYGNDNLIIGSDDSATGGAGSDSFGLGDWIQAGRAAEITDYDPESDQIAFNYDAADNVPELTVTDDGSGNALIRMNGETVASVQGAAGNLTADDIALVSYSAEADTGQAVTGTDNAESIETTPNDDLVEGEGGNDTISGLAGNDILRGGTGDDEIDAGDGDDRVFGNEGADTVLGGAGDDFMRGSAGNDLLIDGDGADTFHGDTGDDTIFGSGFGDPSAPDLSADTDTTGDLIDGGTGNDTLYFGFDDTVTGGTGADSFVTTDAIAGDNAPVITDFDNAEDALIVSTAAGAPPSIAIAYSPGATATEGDATVLLDGVAVSVVQGVGTGFTAANVQLTPRAAATP</sequence>
<dbReference type="PRINTS" id="PR01488">
    <property type="entry name" value="RTXTOXINA"/>
</dbReference>
<keyword evidence="5" id="KW-0677">Repeat</keyword>
<organism evidence="9 10">
    <name type="scientific">Roseovarius pacificus</name>
    <dbReference type="NCBI Taxonomy" id="337701"/>
    <lineage>
        <taxon>Bacteria</taxon>
        <taxon>Pseudomonadati</taxon>
        <taxon>Pseudomonadota</taxon>
        <taxon>Alphaproteobacteria</taxon>
        <taxon>Rhodobacterales</taxon>
        <taxon>Roseobacteraceae</taxon>
        <taxon>Roseovarius</taxon>
    </lineage>
</organism>
<dbReference type="GO" id="GO:0005576">
    <property type="term" value="C:extracellular region"/>
    <property type="evidence" value="ECO:0007669"/>
    <property type="project" value="UniProtKB-SubCell"/>
</dbReference>
<keyword evidence="6" id="KW-0843">Virulence</keyword>
<evidence type="ECO:0000256" key="4">
    <source>
        <dbReference type="ARBA" id="ARBA00022656"/>
    </source>
</evidence>
<feature type="region of interest" description="Disordered" evidence="8">
    <location>
        <begin position="78"/>
        <end position="102"/>
    </location>
</feature>
<dbReference type="SUPFAM" id="SSF51120">
    <property type="entry name" value="beta-Roll"/>
    <property type="match status" value="3"/>
</dbReference>
<keyword evidence="4" id="KW-0800">Toxin</keyword>
<dbReference type="Proteomes" id="UP000183974">
    <property type="component" value="Unassembled WGS sequence"/>
</dbReference>
<dbReference type="PROSITE" id="PS00330">
    <property type="entry name" value="HEMOLYSIN_CALCIUM"/>
    <property type="match status" value="2"/>
</dbReference>
<evidence type="ECO:0000313" key="10">
    <source>
        <dbReference type="Proteomes" id="UP000183974"/>
    </source>
</evidence>